<organism evidence="2 3">
    <name type="scientific">Strongylocentrotus purpuratus</name>
    <name type="common">Purple sea urchin</name>
    <dbReference type="NCBI Taxonomy" id="7668"/>
    <lineage>
        <taxon>Eukaryota</taxon>
        <taxon>Metazoa</taxon>
        <taxon>Echinodermata</taxon>
        <taxon>Eleutherozoa</taxon>
        <taxon>Echinozoa</taxon>
        <taxon>Echinoidea</taxon>
        <taxon>Euechinoidea</taxon>
        <taxon>Echinacea</taxon>
        <taxon>Camarodonta</taxon>
        <taxon>Echinidea</taxon>
        <taxon>Strongylocentrotidae</taxon>
        <taxon>Strongylocentrotus</taxon>
    </lineage>
</organism>
<accession>A0A7M7NGM3</accession>
<name>A0A7M7NGM3_STRPU</name>
<protein>
    <submittedName>
        <fullName evidence="2">Uncharacterized protein</fullName>
    </submittedName>
</protein>
<dbReference type="AlphaFoldDB" id="A0A7M7NGM3"/>
<evidence type="ECO:0000256" key="1">
    <source>
        <dbReference type="SAM" id="Coils"/>
    </source>
</evidence>
<dbReference type="PANTHER" id="PTHR35970:SF1">
    <property type="entry name" value="SODIUM CHANNEL AND CLATHRIN LINKER 1"/>
    <property type="match status" value="1"/>
</dbReference>
<keyword evidence="1" id="KW-0175">Coiled coil</keyword>
<dbReference type="RefSeq" id="XP_030836100.1">
    <property type="nucleotide sequence ID" value="XM_030980240.1"/>
</dbReference>
<dbReference type="OrthoDB" id="551053at2759"/>
<sequence length="324" mass="37497">MEGDETNFLRDQVQRLNAVLQRYQEKYGPLEKKEVESLYHQGDPAAPWQTSRIMLSPLITEYDKRIAEQYQQIGVYKAEMRDLQSKVDKLVKENNSLHHELKSVVGGQLETIQSGLRGDHTEEDAEKELIDNLRKQIELLEKVINQPIKPSITLCERETANEMWQETVHELDRLASEHRDMLGNSKAQVSTHHAIESKGVALMRDNQQLRDNNYKLETANRHLQDVMNAQSQEIEGMRDQLRTVKGDLRTTSIQLRDFTTMKDTLEQQCRAKDKDLGELRSRVQSSEGRIPGLEERVKELELTMELISHIIIIIILMYVGQGSR</sequence>
<dbReference type="PANTHER" id="PTHR35970">
    <property type="entry name" value="SODIUM CHANNEL AND CLATHRIN LINKER 1"/>
    <property type="match status" value="1"/>
</dbReference>
<dbReference type="Proteomes" id="UP000007110">
    <property type="component" value="Unassembled WGS sequence"/>
</dbReference>
<evidence type="ECO:0000313" key="2">
    <source>
        <dbReference type="EnsemblMetazoa" id="XP_030836100"/>
    </source>
</evidence>
<keyword evidence="3" id="KW-1185">Reference proteome</keyword>
<reference evidence="2" key="2">
    <citation type="submission" date="2021-01" db="UniProtKB">
        <authorList>
            <consortium name="EnsemblMetazoa"/>
        </authorList>
    </citation>
    <scope>IDENTIFICATION</scope>
</reference>
<dbReference type="Gene3D" id="1.20.5.170">
    <property type="match status" value="1"/>
</dbReference>
<dbReference type="EnsemblMetazoa" id="XM_030980240">
    <property type="protein sequence ID" value="XP_030836100"/>
    <property type="gene ID" value="LOC100892314"/>
</dbReference>
<dbReference type="InterPro" id="IPR038911">
    <property type="entry name" value="SCLT1"/>
</dbReference>
<dbReference type="OMA" id="ASEHRDM"/>
<evidence type="ECO:0000313" key="3">
    <source>
        <dbReference type="Proteomes" id="UP000007110"/>
    </source>
</evidence>
<dbReference type="GeneID" id="100892314"/>
<feature type="coiled-coil region" evidence="1">
    <location>
        <begin position="73"/>
        <end position="143"/>
    </location>
</feature>
<proteinExistence type="predicted"/>
<dbReference type="InParanoid" id="A0A7M7NGM3"/>
<feature type="coiled-coil region" evidence="1">
    <location>
        <begin position="220"/>
        <end position="303"/>
    </location>
</feature>
<dbReference type="KEGG" id="spu:100892314"/>
<dbReference type="GO" id="GO:0045162">
    <property type="term" value="P:clustering of voltage-gated sodium channels"/>
    <property type="evidence" value="ECO:0007669"/>
    <property type="project" value="InterPro"/>
</dbReference>
<reference evidence="3" key="1">
    <citation type="submission" date="2015-02" db="EMBL/GenBank/DDBJ databases">
        <title>Genome sequencing for Strongylocentrotus purpuratus.</title>
        <authorList>
            <person name="Murali S."/>
            <person name="Liu Y."/>
            <person name="Vee V."/>
            <person name="English A."/>
            <person name="Wang M."/>
            <person name="Skinner E."/>
            <person name="Han Y."/>
            <person name="Muzny D.M."/>
            <person name="Worley K.C."/>
            <person name="Gibbs R.A."/>
        </authorList>
    </citation>
    <scope>NUCLEOTIDE SEQUENCE</scope>
</reference>